<feature type="region of interest" description="Disordered" evidence="1">
    <location>
        <begin position="22"/>
        <end position="57"/>
    </location>
</feature>
<reference evidence="2" key="1">
    <citation type="submission" date="2020-07" db="EMBL/GenBank/DDBJ databases">
        <title>Clarias magur genome sequencing, assembly and annotation.</title>
        <authorList>
            <person name="Kushwaha B."/>
            <person name="Kumar R."/>
            <person name="Das P."/>
            <person name="Joshi C.G."/>
            <person name="Kumar D."/>
            <person name="Nagpure N.S."/>
            <person name="Pandey M."/>
            <person name="Agarwal S."/>
            <person name="Srivastava S."/>
            <person name="Singh M."/>
            <person name="Sahoo L."/>
            <person name="Jayasankar P."/>
            <person name="Meher P.K."/>
            <person name="Koringa P.G."/>
            <person name="Iquebal M.A."/>
            <person name="Das S.P."/>
            <person name="Bit A."/>
            <person name="Patnaik S."/>
            <person name="Patel N."/>
            <person name="Shah T.M."/>
            <person name="Hinsu A."/>
            <person name="Jena J.K."/>
        </authorList>
    </citation>
    <scope>NUCLEOTIDE SEQUENCE</scope>
    <source>
        <strain evidence="2">CIFAMagur01</strain>
        <tissue evidence="2">Testis</tissue>
    </source>
</reference>
<dbReference type="AlphaFoldDB" id="A0A8J4UPP8"/>
<protein>
    <submittedName>
        <fullName evidence="2">Serine hydroxymethyltransferase</fullName>
    </submittedName>
</protein>
<comment type="caution">
    <text evidence="2">The sequence shown here is derived from an EMBL/GenBank/DDBJ whole genome shotgun (WGS) entry which is preliminary data.</text>
</comment>
<keyword evidence="3" id="KW-1185">Reference proteome</keyword>
<evidence type="ECO:0000313" key="2">
    <source>
        <dbReference type="EMBL" id="KAF5901312.1"/>
    </source>
</evidence>
<organism evidence="2 3">
    <name type="scientific">Clarias magur</name>
    <name type="common">Asian catfish</name>
    <name type="synonym">Macropteronotus magur</name>
    <dbReference type="NCBI Taxonomy" id="1594786"/>
    <lineage>
        <taxon>Eukaryota</taxon>
        <taxon>Metazoa</taxon>
        <taxon>Chordata</taxon>
        <taxon>Craniata</taxon>
        <taxon>Vertebrata</taxon>
        <taxon>Euteleostomi</taxon>
        <taxon>Actinopterygii</taxon>
        <taxon>Neopterygii</taxon>
        <taxon>Teleostei</taxon>
        <taxon>Ostariophysi</taxon>
        <taxon>Siluriformes</taxon>
        <taxon>Clariidae</taxon>
        <taxon>Clarias</taxon>
    </lineage>
</organism>
<dbReference type="EMBL" id="QNUK01000115">
    <property type="protein sequence ID" value="KAF5901312.1"/>
    <property type="molecule type" value="Genomic_DNA"/>
</dbReference>
<evidence type="ECO:0000313" key="3">
    <source>
        <dbReference type="Proteomes" id="UP000727407"/>
    </source>
</evidence>
<dbReference type="Proteomes" id="UP000727407">
    <property type="component" value="Unassembled WGS sequence"/>
</dbReference>
<evidence type="ECO:0000256" key="1">
    <source>
        <dbReference type="SAM" id="MobiDB-lite"/>
    </source>
</evidence>
<feature type="non-terminal residue" evidence="2">
    <location>
        <position position="57"/>
    </location>
</feature>
<gene>
    <name evidence="2" type="primary">recF</name>
    <name evidence="2" type="ORF">DAT39_008938</name>
</gene>
<name>A0A8J4UPP8_CLAMG</name>
<sequence length="57" mass="6114">QSVTLGFVLQPYGRSWPSLELAGGQRSGLSRDLSAGRSFKGPWGQRGPKGVRRGAWG</sequence>
<accession>A0A8J4UPP8</accession>
<proteinExistence type="predicted"/>